<evidence type="ECO:0000313" key="9">
    <source>
        <dbReference type="EMBL" id="CAD7605058.1"/>
    </source>
</evidence>
<reference evidence="9" key="1">
    <citation type="submission" date="2020-11" db="EMBL/GenBank/DDBJ databases">
        <authorList>
            <person name="Tran Van P."/>
        </authorList>
    </citation>
    <scope>NUCLEOTIDE SEQUENCE</scope>
</reference>
<keyword evidence="2" id="KW-0963">Cytoplasm</keyword>
<feature type="region of interest" description="Disordered" evidence="7">
    <location>
        <begin position="177"/>
        <end position="200"/>
    </location>
</feature>
<dbReference type="EMBL" id="OE844270">
    <property type="protein sequence ID" value="CAD7605058.1"/>
    <property type="molecule type" value="Genomic_DNA"/>
</dbReference>
<evidence type="ECO:0000256" key="7">
    <source>
        <dbReference type="SAM" id="MobiDB-lite"/>
    </source>
</evidence>
<evidence type="ECO:0000256" key="2">
    <source>
        <dbReference type="ARBA" id="ARBA00022490"/>
    </source>
</evidence>
<keyword evidence="4 6" id="KW-0175">Coiled coil</keyword>
<accession>A0A7R9PQ26</accession>
<comment type="subcellular location">
    <subcellularLocation>
        <location evidence="1">Cytoplasm</location>
        <location evidence="1">Cytoskeleton</location>
    </subcellularLocation>
</comment>
<evidence type="ECO:0000256" key="4">
    <source>
        <dbReference type="ARBA" id="ARBA00023054"/>
    </source>
</evidence>
<evidence type="ECO:0000256" key="5">
    <source>
        <dbReference type="ARBA" id="ARBA00023212"/>
    </source>
</evidence>
<keyword evidence="3" id="KW-0493">Microtubule</keyword>
<dbReference type="Pfam" id="PF16641">
    <property type="entry name" value="CLIP1_ZNF"/>
    <property type="match status" value="2"/>
</dbReference>
<feature type="domain" description="CLIP1 zinc knuckle" evidence="8">
    <location>
        <begin position="160"/>
        <end position="177"/>
    </location>
</feature>
<evidence type="ECO:0000256" key="6">
    <source>
        <dbReference type="SAM" id="Coils"/>
    </source>
</evidence>
<evidence type="ECO:0000256" key="3">
    <source>
        <dbReference type="ARBA" id="ARBA00022701"/>
    </source>
</evidence>
<dbReference type="InterPro" id="IPR032108">
    <property type="entry name" value="CLIP1_ZNF"/>
</dbReference>
<sequence>MSALAEQELQSKAETEKATLQKMLEATNSLLAEKEKDLEKHKSEMSSLQSEKAQVKQYRLLLDNLEREKKQLEAKVVEMQKSVSQSQANANNDDPNHHRLVEEKEFTQGQIDFLNSVIVDLHGKNDDLKARIEILEMGISPADANDMHLDGIKPRMVAPRLFCDICDVFDIHDTEDCPRQASSDSPPLRQNGKSTKTKAEPRPYCEICEVFGHDTANCDDAETF</sequence>
<feature type="domain" description="CLIP1 zinc knuckle" evidence="8">
    <location>
        <begin position="202"/>
        <end position="218"/>
    </location>
</feature>
<evidence type="ECO:0000256" key="1">
    <source>
        <dbReference type="ARBA" id="ARBA00004245"/>
    </source>
</evidence>
<dbReference type="AlphaFoldDB" id="A0A7R9PQ26"/>
<dbReference type="GO" id="GO:0005874">
    <property type="term" value="C:microtubule"/>
    <property type="evidence" value="ECO:0007669"/>
    <property type="project" value="UniProtKB-KW"/>
</dbReference>
<keyword evidence="5" id="KW-0206">Cytoskeleton</keyword>
<organism evidence="9">
    <name type="scientific">Timema genevievae</name>
    <name type="common">Walking stick</name>
    <dbReference type="NCBI Taxonomy" id="629358"/>
    <lineage>
        <taxon>Eukaryota</taxon>
        <taxon>Metazoa</taxon>
        <taxon>Ecdysozoa</taxon>
        <taxon>Arthropoda</taxon>
        <taxon>Hexapoda</taxon>
        <taxon>Insecta</taxon>
        <taxon>Pterygota</taxon>
        <taxon>Neoptera</taxon>
        <taxon>Polyneoptera</taxon>
        <taxon>Phasmatodea</taxon>
        <taxon>Timematodea</taxon>
        <taxon>Timematoidea</taxon>
        <taxon>Timematidae</taxon>
        <taxon>Timema</taxon>
    </lineage>
</organism>
<proteinExistence type="predicted"/>
<gene>
    <name evidence="9" type="ORF">TGEB3V08_LOCUS9376</name>
</gene>
<feature type="coiled-coil region" evidence="6">
    <location>
        <begin position="6"/>
        <end position="89"/>
    </location>
</feature>
<evidence type="ECO:0000259" key="8">
    <source>
        <dbReference type="Pfam" id="PF16641"/>
    </source>
</evidence>
<name>A0A7R9PQ26_TIMGE</name>
<protein>
    <recommendedName>
        <fullName evidence="8">CLIP1 zinc knuckle domain-containing protein</fullName>
    </recommendedName>
</protein>